<organism evidence="2">
    <name type="scientific">Tetraselmis chuii</name>
    <dbReference type="NCBI Taxonomy" id="63592"/>
    <lineage>
        <taxon>Eukaryota</taxon>
        <taxon>Viridiplantae</taxon>
        <taxon>Chlorophyta</taxon>
        <taxon>core chlorophytes</taxon>
        <taxon>Chlorodendrophyceae</taxon>
        <taxon>Chlorodendrales</taxon>
        <taxon>Chlorodendraceae</taxon>
        <taxon>Tetraselmis</taxon>
    </lineage>
</organism>
<sequence>MLTLMVKLMQRDPAPAPKPVMQHLQELHQILLEPLSAAEKDEAVIIRQNATGSAWTIHSTLFFCDSIAKELSLVLDRDFLEHMPGLERCNIRANGGRSEDFALAWGAGGEPDSAETILNSFCETQSIWTPGVEEQGKIRLMQQLANGVDSASCMGTGFPNPRNKSAYLIGEKARLLKAVNVLHGFTREKSFNPRFVGGGLFSRSANTVLHYLINGGLKSRYLCDSYNMLLKQCRKESVLVPTAEVRKYTMKLVQETCQEWCEQEWQDMQGSTAQQLCTQALVGDLIHEWFANVIPSVDSSTISRMYWEDVLFSMLVGLLAGVAVAGHRKLPHKSQNFMGLWMEVRRDEISSGSMRYTMTAKTPPATGRNGKFTWGHDLAGHMMPNSEELCTRTFLEDSHSRIVSNMSFLQSWLQNRLQLTVEYFSCSRQLWVGSDSRASPHNQASGTEVTLSVLERKSSEEGAAPVESAPALETTCHSSPKAVNGNEGMLLELSHKPATANERDAHVMTSVAAAEQAHRAAETEAPSVGDVFSRSVR</sequence>
<gene>
    <name evidence="2" type="ORF">TCHU04912_LOCUS7454</name>
</gene>
<feature type="region of interest" description="Disordered" evidence="1">
    <location>
        <begin position="518"/>
        <end position="537"/>
    </location>
</feature>
<dbReference type="EMBL" id="HBGG01014653">
    <property type="protein sequence ID" value="CAD9205218.1"/>
    <property type="molecule type" value="Transcribed_RNA"/>
</dbReference>
<reference evidence="2" key="1">
    <citation type="submission" date="2021-01" db="EMBL/GenBank/DDBJ databases">
        <authorList>
            <person name="Corre E."/>
            <person name="Pelletier E."/>
            <person name="Niang G."/>
            <person name="Scheremetjew M."/>
            <person name="Finn R."/>
            <person name="Kale V."/>
            <person name="Holt S."/>
            <person name="Cochrane G."/>
            <person name="Meng A."/>
            <person name="Brown T."/>
            <person name="Cohen L."/>
        </authorList>
    </citation>
    <scope>NUCLEOTIDE SEQUENCE</scope>
    <source>
        <strain evidence="2">PLY429</strain>
    </source>
</reference>
<name>A0A7S1SQ31_9CHLO</name>
<accession>A0A7S1SQ31</accession>
<evidence type="ECO:0000313" key="2">
    <source>
        <dbReference type="EMBL" id="CAD9205218.1"/>
    </source>
</evidence>
<evidence type="ECO:0000256" key="1">
    <source>
        <dbReference type="SAM" id="MobiDB-lite"/>
    </source>
</evidence>
<dbReference type="AlphaFoldDB" id="A0A7S1SQ31"/>
<protein>
    <submittedName>
        <fullName evidence="2">Uncharacterized protein</fullName>
    </submittedName>
</protein>
<feature type="region of interest" description="Disordered" evidence="1">
    <location>
        <begin position="455"/>
        <end position="485"/>
    </location>
</feature>
<proteinExistence type="predicted"/>